<evidence type="ECO:0000313" key="3">
    <source>
        <dbReference type="EMBL" id="RDB21851.1"/>
    </source>
</evidence>
<feature type="region of interest" description="Disordered" evidence="2">
    <location>
        <begin position="376"/>
        <end position="409"/>
    </location>
</feature>
<evidence type="ECO:0000256" key="2">
    <source>
        <dbReference type="SAM" id="MobiDB-lite"/>
    </source>
</evidence>
<comment type="caution">
    <text evidence="3">The sequence shown here is derived from an EMBL/GenBank/DDBJ whole genome shotgun (WGS) entry which is preliminary data.</text>
</comment>
<dbReference type="EMBL" id="LUEZ02000053">
    <property type="protein sequence ID" value="RDB21851.1"/>
    <property type="molecule type" value="Genomic_DNA"/>
</dbReference>
<protein>
    <submittedName>
        <fullName evidence="3">Uncharacterized protein</fullName>
    </submittedName>
</protein>
<dbReference type="AlphaFoldDB" id="A0A369JI41"/>
<feature type="compositionally biased region" description="Polar residues" evidence="2">
    <location>
        <begin position="389"/>
        <end position="399"/>
    </location>
</feature>
<feature type="coiled-coil region" evidence="1">
    <location>
        <begin position="245"/>
        <end position="276"/>
    </location>
</feature>
<proteinExistence type="predicted"/>
<keyword evidence="4" id="KW-1185">Reference proteome</keyword>
<name>A0A369JI41_HYPMA</name>
<keyword evidence="1" id="KW-0175">Coiled coil</keyword>
<feature type="compositionally biased region" description="Basic residues" evidence="2">
    <location>
        <begin position="109"/>
        <end position="118"/>
    </location>
</feature>
<feature type="region of interest" description="Disordered" evidence="2">
    <location>
        <begin position="100"/>
        <end position="130"/>
    </location>
</feature>
<evidence type="ECO:0000313" key="4">
    <source>
        <dbReference type="Proteomes" id="UP000076154"/>
    </source>
</evidence>
<accession>A0A369JI41</accession>
<sequence length="507" mass="56447">MNYTQPICIAEPCNPSDSSTISAQSISSLPVLLTASVVFLAVDAAVSILRRRSYEQKLTSTASAATPPPPCRALKHLVAKTKGILSDVDALEKRLEQGRLHIDTSSSGNRHRLRRRQHPLASTAAKDNTTPYTCSRKAAHQGLSTEFSAFCDRLLLTNHIWKQEKQLKSLRAATKSKTQTQHATAFKTFCDELLLWNRIWKLEREAKALVEEGERLKRSRVAAITRAAKRMVLDVQKERMVEEFVKDMIGEVEEGKRELERLREEHEREVREIEGEWVKEYRGVVRELERLRLAQSARMVEQEVANELEDGLCESLREGKRHVQELEEKLAALAKEEWGSSNEDTLVDASTVYYSHDDETTDVELDTVSELSSSSTCVGFSDSGHRSTDTTSPGSGTNPQRRRRCVSHGPKGGSLLLKSATIPNVDPVAFTLKPLIIDQADALATLDANLAVATRICNHSGRPLAIRNRTTSVSLRRPTKSSSFAENRVILGKATTAGGKGKAPWRF</sequence>
<gene>
    <name evidence="3" type="ORF">Hypma_010869</name>
</gene>
<dbReference type="Proteomes" id="UP000076154">
    <property type="component" value="Unassembled WGS sequence"/>
</dbReference>
<organism evidence="3 4">
    <name type="scientific">Hypsizygus marmoreus</name>
    <name type="common">White beech mushroom</name>
    <name type="synonym">Agaricus marmoreus</name>
    <dbReference type="NCBI Taxonomy" id="39966"/>
    <lineage>
        <taxon>Eukaryota</taxon>
        <taxon>Fungi</taxon>
        <taxon>Dikarya</taxon>
        <taxon>Basidiomycota</taxon>
        <taxon>Agaricomycotina</taxon>
        <taxon>Agaricomycetes</taxon>
        <taxon>Agaricomycetidae</taxon>
        <taxon>Agaricales</taxon>
        <taxon>Tricholomatineae</taxon>
        <taxon>Lyophyllaceae</taxon>
        <taxon>Hypsizygus</taxon>
    </lineage>
</organism>
<reference evidence="3" key="1">
    <citation type="submission" date="2018-04" db="EMBL/GenBank/DDBJ databases">
        <title>Whole genome sequencing of Hypsizygus marmoreus.</title>
        <authorList>
            <person name="Choi I.-G."/>
            <person name="Min B."/>
            <person name="Kim J.-G."/>
            <person name="Kim S."/>
            <person name="Oh Y.-L."/>
            <person name="Kong W.-S."/>
            <person name="Park H."/>
            <person name="Jeong J."/>
            <person name="Song E.-S."/>
        </authorList>
    </citation>
    <scope>NUCLEOTIDE SEQUENCE [LARGE SCALE GENOMIC DNA]</scope>
    <source>
        <strain evidence="3">51987-8</strain>
    </source>
</reference>
<evidence type="ECO:0000256" key="1">
    <source>
        <dbReference type="SAM" id="Coils"/>
    </source>
</evidence>
<dbReference type="InParanoid" id="A0A369JI41"/>
<dbReference type="OrthoDB" id="3008788at2759"/>